<dbReference type="EMBL" id="WBUI01000002">
    <property type="protein sequence ID" value="KAB2934859.1"/>
    <property type="molecule type" value="Genomic_DNA"/>
</dbReference>
<feature type="domain" description="PhoH-like protein" evidence="8">
    <location>
        <begin position="138"/>
        <end position="339"/>
    </location>
</feature>
<evidence type="ECO:0000313" key="9">
    <source>
        <dbReference type="EMBL" id="KAB2934859.1"/>
    </source>
</evidence>
<dbReference type="GO" id="GO:0005524">
    <property type="term" value="F:ATP binding"/>
    <property type="evidence" value="ECO:0007669"/>
    <property type="project" value="UniProtKB-KW"/>
</dbReference>
<organism evidence="9 10">
    <name type="scientific">Leptonema illini</name>
    <dbReference type="NCBI Taxonomy" id="183"/>
    <lineage>
        <taxon>Bacteria</taxon>
        <taxon>Pseudomonadati</taxon>
        <taxon>Spirochaetota</taxon>
        <taxon>Spirochaetia</taxon>
        <taxon>Leptospirales</taxon>
        <taxon>Leptospiraceae</taxon>
        <taxon>Leptonema</taxon>
    </lineage>
</organism>
<dbReference type="Proteomes" id="UP000460298">
    <property type="component" value="Unassembled WGS sequence"/>
</dbReference>
<dbReference type="PANTHER" id="PTHR30473:SF1">
    <property type="entry name" value="PHOH-LIKE PROTEIN"/>
    <property type="match status" value="1"/>
</dbReference>
<feature type="region of interest" description="Disordered" evidence="7">
    <location>
        <begin position="97"/>
        <end position="117"/>
    </location>
</feature>
<evidence type="ECO:0000259" key="8">
    <source>
        <dbReference type="Pfam" id="PF02562"/>
    </source>
</evidence>
<feature type="compositionally biased region" description="Acidic residues" evidence="7">
    <location>
        <begin position="103"/>
        <end position="117"/>
    </location>
</feature>
<dbReference type="InterPro" id="IPR003714">
    <property type="entry name" value="PhoH"/>
</dbReference>
<comment type="similarity">
    <text evidence="2">Belongs to the PhoH family.</text>
</comment>
<gene>
    <name evidence="9" type="ORF">F9K24_03520</name>
</gene>
<evidence type="ECO:0000256" key="5">
    <source>
        <dbReference type="ARBA" id="ARBA00022840"/>
    </source>
</evidence>
<name>A0A833H527_9LEPT</name>
<sequence length="361" mass="40485">MQEIFTFESADLFHNLCGIQDRRVAELEEMLDVELIPRGQSFLVRSPARLRIDRAVRFFERLVEFHDRRTLDSFDTRYLHRLYQSSDADQTLMFEAQDQSADPSDEAQADQSGDEADAMQQLMSRAKVFTTYRGKPLHAKTINQANYIDSLMRNPVTIGLGPAGTGKTFLSVVVACQLLTSGEIEKIILTRPAVEAGESLGFLPGDMIQKVDPYLRPIYDALYECLGMEKVTSFIQAGRIEIAPLAFMRGRTLNDAFIVLDEAQNCTLPQLKMFLTRIGRNARMAVGGDVTQIDLKPGISGLVRLVHILKHTQGVQIIRFGNEDIIRNPIVERILRAFESYESSKPNSSNSNEASDASHPA</sequence>
<evidence type="ECO:0000256" key="2">
    <source>
        <dbReference type="ARBA" id="ARBA00010393"/>
    </source>
</evidence>
<feature type="compositionally biased region" description="Low complexity" evidence="7">
    <location>
        <begin position="342"/>
        <end position="352"/>
    </location>
</feature>
<evidence type="ECO:0000256" key="4">
    <source>
        <dbReference type="ARBA" id="ARBA00022741"/>
    </source>
</evidence>
<comment type="subcellular location">
    <subcellularLocation>
        <location evidence="1">Cytoplasm</location>
    </subcellularLocation>
</comment>
<dbReference type="Pfam" id="PF02562">
    <property type="entry name" value="PhoH"/>
    <property type="match status" value="1"/>
</dbReference>
<keyword evidence="3" id="KW-0963">Cytoplasm</keyword>
<dbReference type="SUPFAM" id="SSF52540">
    <property type="entry name" value="P-loop containing nucleoside triphosphate hydrolases"/>
    <property type="match status" value="1"/>
</dbReference>
<dbReference type="GO" id="GO:0005829">
    <property type="term" value="C:cytosol"/>
    <property type="evidence" value="ECO:0007669"/>
    <property type="project" value="TreeGrafter"/>
</dbReference>
<evidence type="ECO:0000313" key="10">
    <source>
        <dbReference type="Proteomes" id="UP000460298"/>
    </source>
</evidence>
<dbReference type="FunFam" id="3.40.50.300:FF:000013">
    <property type="entry name" value="PhoH family ATPase"/>
    <property type="match status" value="1"/>
</dbReference>
<evidence type="ECO:0000256" key="1">
    <source>
        <dbReference type="ARBA" id="ARBA00004496"/>
    </source>
</evidence>
<dbReference type="InterPro" id="IPR027417">
    <property type="entry name" value="P-loop_NTPase"/>
</dbReference>
<protein>
    <recommendedName>
        <fullName evidence="6">PhoH-like protein</fullName>
    </recommendedName>
</protein>
<feature type="region of interest" description="Disordered" evidence="7">
    <location>
        <begin position="342"/>
        <end position="361"/>
    </location>
</feature>
<dbReference type="InterPro" id="IPR051451">
    <property type="entry name" value="PhoH2-like"/>
</dbReference>
<comment type="caution">
    <text evidence="9">The sequence shown here is derived from an EMBL/GenBank/DDBJ whole genome shotgun (WGS) entry which is preliminary data.</text>
</comment>
<evidence type="ECO:0000256" key="6">
    <source>
        <dbReference type="ARBA" id="ARBA00039970"/>
    </source>
</evidence>
<reference evidence="9 10" key="1">
    <citation type="submission" date="2019-10" db="EMBL/GenBank/DDBJ databases">
        <title>Extracellular Electron Transfer in a Candidatus Methanoperedens spp. Enrichment Culture.</title>
        <authorList>
            <person name="Berger S."/>
            <person name="Rangel Shaw D."/>
            <person name="Berben T."/>
            <person name="In 'T Zandt M."/>
            <person name="Frank J."/>
            <person name="Reimann J."/>
            <person name="Jetten M.S.M."/>
            <person name="Welte C.U."/>
        </authorList>
    </citation>
    <scope>NUCLEOTIDE SEQUENCE [LARGE SCALE GENOMIC DNA]</scope>
    <source>
        <strain evidence="9">SB12</strain>
    </source>
</reference>
<accession>A0A833H527</accession>
<proteinExistence type="inferred from homology"/>
<keyword evidence="5" id="KW-0067">ATP-binding</keyword>
<dbReference type="Gene3D" id="3.40.50.300">
    <property type="entry name" value="P-loop containing nucleotide triphosphate hydrolases"/>
    <property type="match status" value="1"/>
</dbReference>
<dbReference type="AlphaFoldDB" id="A0A833H527"/>
<keyword evidence="4" id="KW-0547">Nucleotide-binding</keyword>
<evidence type="ECO:0000256" key="7">
    <source>
        <dbReference type="SAM" id="MobiDB-lite"/>
    </source>
</evidence>
<dbReference type="PANTHER" id="PTHR30473">
    <property type="entry name" value="PROTEIN PHOH"/>
    <property type="match status" value="1"/>
</dbReference>
<evidence type="ECO:0000256" key="3">
    <source>
        <dbReference type="ARBA" id="ARBA00022490"/>
    </source>
</evidence>